<evidence type="ECO:0000259" key="6">
    <source>
        <dbReference type="Pfam" id="PF04542"/>
    </source>
</evidence>
<keyword evidence="5" id="KW-0472">Membrane</keyword>
<keyword evidence="4" id="KW-0804">Transcription</keyword>
<feature type="domain" description="RNA polymerase sigma-70 region 2" evidence="6">
    <location>
        <begin position="47"/>
        <end position="109"/>
    </location>
</feature>
<dbReference type="InterPro" id="IPR013325">
    <property type="entry name" value="RNA_pol_sigma_r2"/>
</dbReference>
<dbReference type="InterPro" id="IPR011659">
    <property type="entry name" value="WD40"/>
</dbReference>
<dbReference type="InterPro" id="IPR014284">
    <property type="entry name" value="RNA_pol_sigma-70_dom"/>
</dbReference>
<dbReference type="NCBIfam" id="TIGR02937">
    <property type="entry name" value="sigma70-ECF"/>
    <property type="match status" value="1"/>
</dbReference>
<dbReference type="PANTHER" id="PTHR43133">
    <property type="entry name" value="RNA POLYMERASE ECF-TYPE SIGMA FACTO"/>
    <property type="match status" value="1"/>
</dbReference>
<dbReference type="Pfam" id="PF07676">
    <property type="entry name" value="PD40"/>
    <property type="match status" value="1"/>
</dbReference>
<evidence type="ECO:0000313" key="9">
    <source>
        <dbReference type="Proteomes" id="UP000676194"/>
    </source>
</evidence>
<dbReference type="SUPFAM" id="SSF88659">
    <property type="entry name" value="Sigma3 and sigma4 domains of RNA polymerase sigma factors"/>
    <property type="match status" value="1"/>
</dbReference>
<dbReference type="InterPro" id="IPR013324">
    <property type="entry name" value="RNA_pol_sigma_r3/r4-like"/>
</dbReference>
<organism evidence="8 9">
    <name type="scientific">Telmatocola sphagniphila</name>
    <dbReference type="NCBI Taxonomy" id="1123043"/>
    <lineage>
        <taxon>Bacteria</taxon>
        <taxon>Pseudomonadati</taxon>
        <taxon>Planctomycetota</taxon>
        <taxon>Planctomycetia</taxon>
        <taxon>Gemmatales</taxon>
        <taxon>Gemmataceae</taxon>
    </lineage>
</organism>
<proteinExistence type="inferred from homology"/>
<dbReference type="InterPro" id="IPR036388">
    <property type="entry name" value="WH-like_DNA-bd_sf"/>
</dbReference>
<protein>
    <submittedName>
        <fullName evidence="8">Sigma-70 family RNA polymerase sigma factor</fullName>
    </submittedName>
</protein>
<dbReference type="GO" id="GO:0006352">
    <property type="term" value="P:DNA-templated transcription initiation"/>
    <property type="evidence" value="ECO:0007669"/>
    <property type="project" value="InterPro"/>
</dbReference>
<dbReference type="Gene3D" id="1.10.10.10">
    <property type="entry name" value="Winged helix-like DNA-binding domain superfamily/Winged helix DNA-binding domain"/>
    <property type="match status" value="1"/>
</dbReference>
<dbReference type="Pfam" id="PF04542">
    <property type="entry name" value="Sigma70_r2"/>
    <property type="match status" value="1"/>
</dbReference>
<sequence length="582" mass="63840">MRNRLETRFSEWVRRTAFLGSSSQVPEDRWLLSQFAQSRNDDAFAALVGRHGPMVLATCRRVTGDSHLADDAFQAAFLVLARRAAIVDPKGLRGWLYGVAVRCSLESLKSMGPGGFRMAYMPQVPDRAESTDVGVDFEEIRILHEEIARLPEYLRVAVVLCELDLTNRKEAAFRLDIPEGTLSSRLAKARRILAQRLRERLIAIPAGGLALVLGYPATAMIPATLATSAMQLVSAVAVPTTISQITKGVLYIMFWQKWKAYALAFGMAAVLGLGTACGLALSGTPQDGEKSAAVPKSQLGADRHIAYVHGDAFSLLNQDGTDETAVELTGLWVGSAVPSPDGKWLAAWTADEKRKGGTELRIRQLDGKGTGARFELPDKIGHFSFCWSPKSDQLFLNVGAPGMKGVRHYRADIASQRLEPVELLKTHLVTDWSADGKYFLTTSVGEGEFWHPRAMYQMNVDGSERLALAEPEGWAKSGKLSPDGKSLICFHKGTPCIIEIEKPKVLVPLKNIPQTAEVVECAWSPDGRRIAYTIASIPFITGIEKSDLKKIETRLVVADRDGSNPQTIRSAKGQLIGRVFWR</sequence>
<feature type="transmembrane region" description="Helical" evidence="5">
    <location>
        <begin position="261"/>
        <end position="281"/>
    </location>
</feature>
<evidence type="ECO:0000256" key="1">
    <source>
        <dbReference type="ARBA" id="ARBA00010641"/>
    </source>
</evidence>
<evidence type="ECO:0000256" key="4">
    <source>
        <dbReference type="ARBA" id="ARBA00023163"/>
    </source>
</evidence>
<keyword evidence="5" id="KW-1133">Transmembrane helix</keyword>
<dbReference type="KEGG" id="tsph:KIH39_08830"/>
<keyword evidence="5" id="KW-0812">Transmembrane</keyword>
<accession>A0A8E6BBA3</accession>
<dbReference type="EMBL" id="CP074694">
    <property type="protein sequence ID" value="QVL33993.1"/>
    <property type="molecule type" value="Genomic_DNA"/>
</dbReference>
<gene>
    <name evidence="8" type="ORF">KIH39_08830</name>
</gene>
<feature type="transmembrane region" description="Helical" evidence="5">
    <location>
        <begin position="201"/>
        <end position="226"/>
    </location>
</feature>
<dbReference type="GO" id="GO:0003677">
    <property type="term" value="F:DNA binding"/>
    <property type="evidence" value="ECO:0007669"/>
    <property type="project" value="InterPro"/>
</dbReference>
<reference evidence="8" key="1">
    <citation type="submission" date="2021-05" db="EMBL/GenBank/DDBJ databases">
        <title>Complete genome sequence of the cellulolytic planctomycete Telmatocola sphagniphila SP2T and characterization of the first cellulase from planctomycetes.</title>
        <authorList>
            <person name="Rakitin A.L."/>
            <person name="Beletsky A.V."/>
            <person name="Naumoff D.G."/>
            <person name="Kulichevskaya I.S."/>
            <person name="Mardanov A.V."/>
            <person name="Ravin N.V."/>
            <person name="Dedysh S.N."/>
        </authorList>
    </citation>
    <scope>NUCLEOTIDE SEQUENCE</scope>
    <source>
        <strain evidence="8">SP2T</strain>
    </source>
</reference>
<dbReference type="InterPro" id="IPR039425">
    <property type="entry name" value="RNA_pol_sigma-70-like"/>
</dbReference>
<evidence type="ECO:0000259" key="7">
    <source>
        <dbReference type="Pfam" id="PF08281"/>
    </source>
</evidence>
<dbReference type="Pfam" id="PF08281">
    <property type="entry name" value="Sigma70_r4_2"/>
    <property type="match status" value="1"/>
</dbReference>
<evidence type="ECO:0000313" key="8">
    <source>
        <dbReference type="EMBL" id="QVL33993.1"/>
    </source>
</evidence>
<feature type="transmembrane region" description="Helical" evidence="5">
    <location>
        <begin position="232"/>
        <end position="254"/>
    </location>
</feature>
<dbReference type="PANTHER" id="PTHR43133:SF51">
    <property type="entry name" value="RNA POLYMERASE SIGMA FACTOR"/>
    <property type="match status" value="1"/>
</dbReference>
<dbReference type="RefSeq" id="WP_213498969.1">
    <property type="nucleotide sequence ID" value="NZ_CP074694.1"/>
</dbReference>
<dbReference type="Gene3D" id="2.120.10.30">
    <property type="entry name" value="TolB, C-terminal domain"/>
    <property type="match status" value="1"/>
</dbReference>
<keyword evidence="3" id="KW-0731">Sigma factor</keyword>
<evidence type="ECO:0000256" key="3">
    <source>
        <dbReference type="ARBA" id="ARBA00023082"/>
    </source>
</evidence>
<name>A0A8E6BBA3_9BACT</name>
<dbReference type="SUPFAM" id="SSF82171">
    <property type="entry name" value="DPP6 N-terminal domain-like"/>
    <property type="match status" value="1"/>
</dbReference>
<keyword evidence="9" id="KW-1185">Reference proteome</keyword>
<comment type="similarity">
    <text evidence="1">Belongs to the sigma-70 factor family. ECF subfamily.</text>
</comment>
<evidence type="ECO:0000256" key="5">
    <source>
        <dbReference type="SAM" id="Phobius"/>
    </source>
</evidence>
<feature type="domain" description="RNA polymerase sigma factor 70 region 4 type 2" evidence="7">
    <location>
        <begin position="141"/>
        <end position="191"/>
    </location>
</feature>
<dbReference type="SUPFAM" id="SSF88946">
    <property type="entry name" value="Sigma2 domain of RNA polymerase sigma factors"/>
    <property type="match status" value="1"/>
</dbReference>
<keyword evidence="2" id="KW-0805">Transcription regulation</keyword>
<dbReference type="InterPro" id="IPR011042">
    <property type="entry name" value="6-blade_b-propeller_TolB-like"/>
</dbReference>
<dbReference type="Proteomes" id="UP000676194">
    <property type="component" value="Chromosome"/>
</dbReference>
<dbReference type="AlphaFoldDB" id="A0A8E6BBA3"/>
<evidence type="ECO:0000256" key="2">
    <source>
        <dbReference type="ARBA" id="ARBA00023015"/>
    </source>
</evidence>
<dbReference type="InterPro" id="IPR007627">
    <property type="entry name" value="RNA_pol_sigma70_r2"/>
</dbReference>
<dbReference type="GO" id="GO:0016987">
    <property type="term" value="F:sigma factor activity"/>
    <property type="evidence" value="ECO:0007669"/>
    <property type="project" value="UniProtKB-KW"/>
</dbReference>
<dbReference type="Gene3D" id="1.10.1740.10">
    <property type="match status" value="1"/>
</dbReference>
<dbReference type="InterPro" id="IPR013249">
    <property type="entry name" value="RNA_pol_sigma70_r4_t2"/>
</dbReference>